<evidence type="ECO:0000256" key="3">
    <source>
        <dbReference type="ARBA" id="ARBA00022679"/>
    </source>
</evidence>
<keyword evidence="6" id="KW-0007">Acetylation</keyword>
<dbReference type="OrthoDB" id="787137at2759"/>
<dbReference type="EMBL" id="SMMG02000005">
    <property type="protein sequence ID" value="KAA3472965.1"/>
    <property type="molecule type" value="Genomic_DNA"/>
</dbReference>
<dbReference type="GO" id="GO:0008270">
    <property type="term" value="F:zinc ion binding"/>
    <property type="evidence" value="ECO:0007669"/>
    <property type="project" value="UniProtKB-KW"/>
</dbReference>
<evidence type="ECO:0000313" key="9">
    <source>
        <dbReference type="EMBL" id="KAA3472965.1"/>
    </source>
</evidence>
<proteinExistence type="inferred from homology"/>
<dbReference type="GO" id="GO:0004402">
    <property type="term" value="F:histone acetyltransferase activity"/>
    <property type="evidence" value="ECO:0007669"/>
    <property type="project" value="InterPro"/>
</dbReference>
<dbReference type="AlphaFoldDB" id="A0A5B6VVD8"/>
<evidence type="ECO:0000256" key="5">
    <source>
        <dbReference type="ARBA" id="ARBA00022833"/>
    </source>
</evidence>
<evidence type="ECO:0000256" key="4">
    <source>
        <dbReference type="ARBA" id="ARBA00022771"/>
    </source>
</evidence>
<dbReference type="GO" id="GO:0003682">
    <property type="term" value="F:chromatin binding"/>
    <property type="evidence" value="ECO:0007669"/>
    <property type="project" value="TreeGrafter"/>
</dbReference>
<comment type="subcellular location">
    <subcellularLocation>
        <location evidence="7">Nucleus</location>
    </subcellularLocation>
</comment>
<dbReference type="PANTHER" id="PTHR10615">
    <property type="entry name" value="HISTONE ACETYLTRANSFERASE"/>
    <property type="match status" value="1"/>
</dbReference>
<keyword evidence="7" id="KW-0539">Nucleus</keyword>
<comment type="similarity">
    <text evidence="1 7">Belongs to the MYST (SAS/MOZ) family.</text>
</comment>
<evidence type="ECO:0000256" key="6">
    <source>
        <dbReference type="ARBA" id="ARBA00022990"/>
    </source>
</evidence>
<dbReference type="PANTHER" id="PTHR10615:SF161">
    <property type="entry name" value="HISTONE ACETYLTRANSFERASE KAT7"/>
    <property type="match status" value="1"/>
</dbReference>
<dbReference type="InterPro" id="IPR050603">
    <property type="entry name" value="MYST_HAT"/>
</dbReference>
<accession>A0A5B6VVD8</accession>
<dbReference type="PROSITE" id="PS51726">
    <property type="entry name" value="MYST_HAT"/>
    <property type="match status" value="1"/>
</dbReference>
<organism evidence="9 10">
    <name type="scientific">Gossypium australe</name>
    <dbReference type="NCBI Taxonomy" id="47621"/>
    <lineage>
        <taxon>Eukaryota</taxon>
        <taxon>Viridiplantae</taxon>
        <taxon>Streptophyta</taxon>
        <taxon>Embryophyta</taxon>
        <taxon>Tracheophyta</taxon>
        <taxon>Spermatophyta</taxon>
        <taxon>Magnoliopsida</taxon>
        <taxon>eudicotyledons</taxon>
        <taxon>Gunneridae</taxon>
        <taxon>Pentapetalae</taxon>
        <taxon>rosids</taxon>
        <taxon>malvids</taxon>
        <taxon>Malvales</taxon>
        <taxon>Malvaceae</taxon>
        <taxon>Malvoideae</taxon>
        <taxon>Gossypium</taxon>
    </lineage>
</organism>
<dbReference type="Gene3D" id="3.40.630.30">
    <property type="match status" value="1"/>
</dbReference>
<comment type="caution">
    <text evidence="9">The sequence shown here is derived from an EMBL/GenBank/DDBJ whole genome shotgun (WGS) entry which is preliminary data.</text>
</comment>
<comment type="catalytic activity">
    <reaction evidence="7">
        <text>L-lysyl-[protein] + acetyl-CoA = N(6)-acetyl-L-lysyl-[protein] + CoA + H(+)</text>
        <dbReference type="Rhea" id="RHEA:45948"/>
        <dbReference type="Rhea" id="RHEA-COMP:9752"/>
        <dbReference type="Rhea" id="RHEA-COMP:10731"/>
        <dbReference type="ChEBI" id="CHEBI:15378"/>
        <dbReference type="ChEBI" id="CHEBI:29969"/>
        <dbReference type="ChEBI" id="CHEBI:57287"/>
        <dbReference type="ChEBI" id="CHEBI:57288"/>
        <dbReference type="ChEBI" id="CHEBI:61930"/>
        <dbReference type="EC" id="2.3.1.48"/>
    </reaction>
</comment>
<dbReference type="Pfam" id="PF01853">
    <property type="entry name" value="MOZ_SAS"/>
    <property type="match status" value="1"/>
</dbReference>
<keyword evidence="3 9" id="KW-0808">Transferase</keyword>
<sequence length="152" mass="17639">MKESVLNSIADVGLKMIIWRSISRKCDLKYPPGDEIYRSGTLSMFEVDGKKNKVYGQNLCYLAKFFLDLKTLYYDVDLFLFYVLCECDDRGCHMVGYFSKEKHSEESYNLACILTLPPYQRKGYRKFLIAFCELCALLLSMVQKKKASPLMS</sequence>
<dbReference type="Proteomes" id="UP000325315">
    <property type="component" value="Unassembled WGS sequence"/>
</dbReference>
<name>A0A5B6VVD8_9ROSI</name>
<keyword evidence="10" id="KW-1185">Reference proteome</keyword>
<evidence type="ECO:0000256" key="7">
    <source>
        <dbReference type="RuleBase" id="RU361211"/>
    </source>
</evidence>
<evidence type="ECO:0000256" key="2">
    <source>
        <dbReference type="ARBA" id="ARBA00013184"/>
    </source>
</evidence>
<gene>
    <name evidence="9" type="primary">esa1</name>
    <name evidence="9" type="ORF">EPI10_023382</name>
</gene>
<keyword evidence="5" id="KW-0862">Zinc</keyword>
<keyword evidence="4" id="KW-0863">Zinc-finger</keyword>
<dbReference type="GO" id="GO:0000785">
    <property type="term" value="C:chromatin"/>
    <property type="evidence" value="ECO:0007669"/>
    <property type="project" value="TreeGrafter"/>
</dbReference>
<reference evidence="10" key="1">
    <citation type="journal article" date="2019" name="Plant Biotechnol. J.">
        <title>Genome sequencing of the Australian wild diploid species Gossypium australe highlights disease resistance and delayed gland morphogenesis.</title>
        <authorList>
            <person name="Cai Y."/>
            <person name="Cai X."/>
            <person name="Wang Q."/>
            <person name="Wang P."/>
            <person name="Zhang Y."/>
            <person name="Cai C."/>
            <person name="Xu Y."/>
            <person name="Wang K."/>
            <person name="Zhou Z."/>
            <person name="Wang C."/>
            <person name="Geng S."/>
            <person name="Li B."/>
            <person name="Dong Q."/>
            <person name="Hou Y."/>
            <person name="Wang H."/>
            <person name="Ai P."/>
            <person name="Liu Z."/>
            <person name="Yi F."/>
            <person name="Sun M."/>
            <person name="An G."/>
            <person name="Cheng J."/>
            <person name="Zhang Y."/>
            <person name="Shi Q."/>
            <person name="Xie Y."/>
            <person name="Shi X."/>
            <person name="Chang Y."/>
            <person name="Huang F."/>
            <person name="Chen Y."/>
            <person name="Hong S."/>
            <person name="Mi L."/>
            <person name="Sun Q."/>
            <person name="Zhang L."/>
            <person name="Zhou B."/>
            <person name="Peng R."/>
            <person name="Zhang X."/>
            <person name="Liu F."/>
        </authorList>
    </citation>
    <scope>NUCLEOTIDE SEQUENCE [LARGE SCALE GENOMIC DNA]</scope>
    <source>
        <strain evidence="10">cv. PA1801</strain>
    </source>
</reference>
<dbReference type="GO" id="GO:0003712">
    <property type="term" value="F:transcription coregulator activity"/>
    <property type="evidence" value="ECO:0007669"/>
    <property type="project" value="TreeGrafter"/>
</dbReference>
<protein>
    <recommendedName>
        <fullName evidence="2 7">Histone acetyltransferase</fullName>
        <ecNumber evidence="2 7">2.3.1.48</ecNumber>
    </recommendedName>
</protein>
<dbReference type="EC" id="2.3.1.48" evidence="2 7"/>
<dbReference type="InterPro" id="IPR002717">
    <property type="entry name" value="HAT_MYST-type"/>
</dbReference>
<dbReference type="FunFam" id="3.40.630.30:FF:000002">
    <property type="entry name" value="Histone acetyltransferase"/>
    <property type="match status" value="1"/>
</dbReference>
<dbReference type="InterPro" id="IPR016181">
    <property type="entry name" value="Acyl_CoA_acyltransferase"/>
</dbReference>
<dbReference type="GO" id="GO:0006357">
    <property type="term" value="P:regulation of transcription by RNA polymerase II"/>
    <property type="evidence" value="ECO:0007669"/>
    <property type="project" value="TreeGrafter"/>
</dbReference>
<evidence type="ECO:0000259" key="8">
    <source>
        <dbReference type="PROSITE" id="PS51726"/>
    </source>
</evidence>
<dbReference type="SUPFAM" id="SSF55729">
    <property type="entry name" value="Acyl-CoA N-acyltransferases (Nat)"/>
    <property type="match status" value="1"/>
</dbReference>
<dbReference type="GO" id="GO:0005634">
    <property type="term" value="C:nucleus"/>
    <property type="evidence" value="ECO:0007669"/>
    <property type="project" value="UniProtKB-SubCell"/>
</dbReference>
<keyword evidence="4" id="KW-0479">Metal-binding</keyword>
<evidence type="ECO:0000313" key="10">
    <source>
        <dbReference type="Proteomes" id="UP000325315"/>
    </source>
</evidence>
<evidence type="ECO:0000256" key="1">
    <source>
        <dbReference type="ARBA" id="ARBA00010107"/>
    </source>
</evidence>
<feature type="domain" description="MYST-type HAT" evidence="8">
    <location>
        <begin position="1"/>
        <end position="152"/>
    </location>
</feature>